<dbReference type="AlphaFoldDB" id="A0A1M7P8P9"/>
<dbReference type="Proteomes" id="UP000184513">
    <property type="component" value="Unassembled WGS sequence"/>
</dbReference>
<dbReference type="InterPro" id="IPR001303">
    <property type="entry name" value="Aldolase_II/adducin_N"/>
</dbReference>
<evidence type="ECO:0000256" key="7">
    <source>
        <dbReference type="ARBA" id="ARBA00023235"/>
    </source>
</evidence>
<dbReference type="InterPro" id="IPR036409">
    <property type="entry name" value="Aldolase_II/adducin_N_sf"/>
</dbReference>
<dbReference type="SMART" id="SM01007">
    <property type="entry name" value="Aldolase_II"/>
    <property type="match status" value="1"/>
</dbReference>
<keyword evidence="8" id="KW-0119">Carbohydrate metabolism</keyword>
<evidence type="ECO:0000256" key="4">
    <source>
        <dbReference type="ARBA" id="ARBA00013186"/>
    </source>
</evidence>
<dbReference type="EMBL" id="FRCY01000007">
    <property type="protein sequence ID" value="SHN12597.1"/>
    <property type="molecule type" value="Genomic_DNA"/>
</dbReference>
<evidence type="ECO:0000256" key="6">
    <source>
        <dbReference type="ARBA" id="ARBA00022833"/>
    </source>
</evidence>
<keyword evidence="7" id="KW-0413">Isomerase</keyword>
<dbReference type="Gene3D" id="3.40.225.10">
    <property type="entry name" value="Class II aldolase/adducin N-terminal domain"/>
    <property type="match status" value="1"/>
</dbReference>
<name>A0A1M7P8P9_9BACT</name>
<dbReference type="GO" id="GO:0005829">
    <property type="term" value="C:cytosol"/>
    <property type="evidence" value="ECO:0007669"/>
    <property type="project" value="TreeGrafter"/>
</dbReference>
<organism evidence="10 11">
    <name type="scientific">Cyclobacterium lianum</name>
    <dbReference type="NCBI Taxonomy" id="388280"/>
    <lineage>
        <taxon>Bacteria</taxon>
        <taxon>Pseudomonadati</taxon>
        <taxon>Bacteroidota</taxon>
        <taxon>Cytophagia</taxon>
        <taxon>Cytophagales</taxon>
        <taxon>Cyclobacteriaceae</taxon>
        <taxon>Cyclobacterium</taxon>
    </lineage>
</organism>
<keyword evidence="5" id="KW-0479">Metal-binding</keyword>
<dbReference type="GO" id="GO:0046872">
    <property type="term" value="F:metal ion binding"/>
    <property type="evidence" value="ECO:0007669"/>
    <property type="project" value="UniProtKB-KW"/>
</dbReference>
<evidence type="ECO:0000313" key="10">
    <source>
        <dbReference type="EMBL" id="SHN12597.1"/>
    </source>
</evidence>
<proteinExistence type="inferred from homology"/>
<dbReference type="PANTHER" id="PTHR22789:SF8">
    <property type="entry name" value="L-RIBULOSE-5-PHOSPHATE 4-EPIMERASE SGBE"/>
    <property type="match status" value="1"/>
</dbReference>
<evidence type="ECO:0000256" key="3">
    <source>
        <dbReference type="ARBA" id="ARBA00010037"/>
    </source>
</evidence>
<dbReference type="InterPro" id="IPR050197">
    <property type="entry name" value="Aldolase_class_II_sugar_metab"/>
</dbReference>
<dbReference type="NCBIfam" id="NF006047">
    <property type="entry name" value="PRK08193.1"/>
    <property type="match status" value="1"/>
</dbReference>
<gene>
    <name evidence="10" type="ORF">SAMN04488057_10798</name>
</gene>
<keyword evidence="6" id="KW-0862">Zinc</keyword>
<evidence type="ECO:0000256" key="8">
    <source>
        <dbReference type="ARBA" id="ARBA00023277"/>
    </source>
</evidence>
<dbReference type="EC" id="5.1.3.4" evidence="4"/>
<feature type="domain" description="Class II aldolase/adducin N-terminal" evidence="9">
    <location>
        <begin position="10"/>
        <end position="200"/>
    </location>
</feature>
<dbReference type="STRING" id="388280.SAMN04488057_10798"/>
<sequence length="235" mass="26629">MSGRYTELKRECYEANMQLPQLDLVVYTFGNVSAVDRKEAVFAIKPSGIPYEQLKPEDIVIVDYENRRVEGAMRPSSDTKTHAFLYREWSDIGGICHTHSTYAVSWAQAQMDIPIFGTTHADHNTSDIPCAAPMADSLVAGDYEHMTGHQILDCFEQKKISYKEVEMVLIGNHGPFTWGKDPAKAVYNSRVLEEIARMAYLTLQINPNAPRLKPALIKKHYDRKHGKEAYYGQEG</sequence>
<evidence type="ECO:0000256" key="2">
    <source>
        <dbReference type="ARBA" id="ARBA00001947"/>
    </source>
</evidence>
<evidence type="ECO:0000256" key="5">
    <source>
        <dbReference type="ARBA" id="ARBA00022723"/>
    </source>
</evidence>
<comment type="similarity">
    <text evidence="3">Belongs to the aldolase class II family. AraD/FucA subfamily.</text>
</comment>
<dbReference type="GO" id="GO:0008742">
    <property type="term" value="F:L-ribulose-phosphate 4-epimerase activity"/>
    <property type="evidence" value="ECO:0007669"/>
    <property type="project" value="UniProtKB-EC"/>
</dbReference>
<dbReference type="OrthoDB" id="9786287at2"/>
<evidence type="ECO:0000256" key="1">
    <source>
        <dbReference type="ARBA" id="ARBA00001726"/>
    </source>
</evidence>
<dbReference type="FunFam" id="3.40.225.10:FF:000001">
    <property type="entry name" value="L-ribulose-5-phosphate 4-epimerase UlaF"/>
    <property type="match status" value="1"/>
</dbReference>
<keyword evidence="11" id="KW-1185">Reference proteome</keyword>
<dbReference type="SUPFAM" id="SSF53639">
    <property type="entry name" value="AraD/HMP-PK domain-like"/>
    <property type="match status" value="1"/>
</dbReference>
<reference evidence="10 11" key="1">
    <citation type="submission" date="2016-11" db="EMBL/GenBank/DDBJ databases">
        <authorList>
            <person name="Jaros S."/>
            <person name="Januszkiewicz K."/>
            <person name="Wedrychowicz H."/>
        </authorList>
    </citation>
    <scope>NUCLEOTIDE SEQUENCE [LARGE SCALE GENOMIC DNA]</scope>
    <source>
        <strain evidence="10 11">CGMCC 1.6102</strain>
    </source>
</reference>
<dbReference type="RefSeq" id="WP_073095012.1">
    <property type="nucleotide sequence ID" value="NZ_FRCY01000007.1"/>
</dbReference>
<evidence type="ECO:0000259" key="9">
    <source>
        <dbReference type="SMART" id="SM01007"/>
    </source>
</evidence>
<dbReference type="GO" id="GO:0016832">
    <property type="term" value="F:aldehyde-lyase activity"/>
    <property type="evidence" value="ECO:0007669"/>
    <property type="project" value="TreeGrafter"/>
</dbReference>
<comment type="cofactor">
    <cofactor evidence="2">
        <name>Zn(2+)</name>
        <dbReference type="ChEBI" id="CHEBI:29105"/>
    </cofactor>
</comment>
<evidence type="ECO:0000313" key="11">
    <source>
        <dbReference type="Proteomes" id="UP000184513"/>
    </source>
</evidence>
<accession>A0A1M7P8P9</accession>
<dbReference type="GO" id="GO:0019323">
    <property type="term" value="P:pentose catabolic process"/>
    <property type="evidence" value="ECO:0007669"/>
    <property type="project" value="TreeGrafter"/>
</dbReference>
<comment type="catalytic activity">
    <reaction evidence="1">
        <text>L-ribulose 5-phosphate = D-xylulose 5-phosphate</text>
        <dbReference type="Rhea" id="RHEA:22368"/>
        <dbReference type="ChEBI" id="CHEBI:57737"/>
        <dbReference type="ChEBI" id="CHEBI:58226"/>
        <dbReference type="EC" id="5.1.3.4"/>
    </reaction>
</comment>
<dbReference type="Pfam" id="PF00596">
    <property type="entry name" value="Aldolase_II"/>
    <property type="match status" value="1"/>
</dbReference>
<protein>
    <recommendedName>
        <fullName evidence="4">L-ribulose-5-phosphate 4-epimerase</fullName>
        <ecNumber evidence="4">5.1.3.4</ecNumber>
    </recommendedName>
</protein>
<dbReference type="PANTHER" id="PTHR22789">
    <property type="entry name" value="FUCULOSE PHOSPHATE ALDOLASE"/>
    <property type="match status" value="1"/>
</dbReference>